<accession>A0ACB0IMM0</accession>
<sequence>MKNLALKFFLGVKRASILPPTTNIPEAYANGSTEEQSFIQNLTLFFTSFYKVHIRILELTRENISNLLLGLEYLISISYVDDTEVFKVSSANMMGPQENRFLVMVIRDLLNLCEITKREDNKAVIASNIMYVVGQYPRFLRAHRKFLKTVVNKLFEFMQRHILEFWLFFIL</sequence>
<proteinExistence type="predicted"/>
<keyword evidence="2" id="KW-1185">Reference proteome</keyword>
<reference evidence="1" key="1">
    <citation type="submission" date="2023-10" db="EMBL/GenBank/DDBJ databases">
        <authorList>
            <person name="Rodriguez Cubillos JULIANA M."/>
            <person name="De Vega J."/>
        </authorList>
    </citation>
    <scope>NUCLEOTIDE SEQUENCE</scope>
</reference>
<evidence type="ECO:0000313" key="2">
    <source>
        <dbReference type="Proteomes" id="UP001177021"/>
    </source>
</evidence>
<dbReference type="Proteomes" id="UP001177021">
    <property type="component" value="Unassembled WGS sequence"/>
</dbReference>
<protein>
    <submittedName>
        <fullName evidence="1">Uncharacterized protein</fullName>
    </submittedName>
</protein>
<organism evidence="1 2">
    <name type="scientific">Trifolium pratense</name>
    <name type="common">Red clover</name>
    <dbReference type="NCBI Taxonomy" id="57577"/>
    <lineage>
        <taxon>Eukaryota</taxon>
        <taxon>Viridiplantae</taxon>
        <taxon>Streptophyta</taxon>
        <taxon>Embryophyta</taxon>
        <taxon>Tracheophyta</taxon>
        <taxon>Spermatophyta</taxon>
        <taxon>Magnoliopsida</taxon>
        <taxon>eudicotyledons</taxon>
        <taxon>Gunneridae</taxon>
        <taxon>Pentapetalae</taxon>
        <taxon>rosids</taxon>
        <taxon>fabids</taxon>
        <taxon>Fabales</taxon>
        <taxon>Fabaceae</taxon>
        <taxon>Papilionoideae</taxon>
        <taxon>50 kb inversion clade</taxon>
        <taxon>NPAAA clade</taxon>
        <taxon>Hologalegina</taxon>
        <taxon>IRL clade</taxon>
        <taxon>Trifolieae</taxon>
        <taxon>Trifolium</taxon>
    </lineage>
</organism>
<comment type="caution">
    <text evidence="1">The sequence shown here is derived from an EMBL/GenBank/DDBJ whole genome shotgun (WGS) entry which is preliminary data.</text>
</comment>
<dbReference type="EMBL" id="CASHSV030000001">
    <property type="protein sequence ID" value="CAJ2633415.1"/>
    <property type="molecule type" value="Genomic_DNA"/>
</dbReference>
<name>A0ACB0IMM0_TRIPR</name>
<evidence type="ECO:0000313" key="1">
    <source>
        <dbReference type="EMBL" id="CAJ2633415.1"/>
    </source>
</evidence>
<gene>
    <name evidence="1" type="ORF">MILVUS5_LOCUS4531</name>
</gene>